<protein>
    <submittedName>
        <fullName evidence="1">Uncharacterized protein</fullName>
    </submittedName>
</protein>
<name>A0A0A8Z6G5_ARUDO</name>
<sequence>MIFNIFQHRSNLHNLYSIKQSFFIDTQRRTGNLSSTNGLFMQDTHKAL</sequence>
<dbReference type="EMBL" id="GBRH01264637">
    <property type="protein sequence ID" value="JAD33258.1"/>
    <property type="molecule type" value="Transcribed_RNA"/>
</dbReference>
<evidence type="ECO:0000313" key="1">
    <source>
        <dbReference type="EMBL" id="JAD33258.1"/>
    </source>
</evidence>
<organism evidence="1">
    <name type="scientific">Arundo donax</name>
    <name type="common">Giant reed</name>
    <name type="synonym">Donax arundinaceus</name>
    <dbReference type="NCBI Taxonomy" id="35708"/>
    <lineage>
        <taxon>Eukaryota</taxon>
        <taxon>Viridiplantae</taxon>
        <taxon>Streptophyta</taxon>
        <taxon>Embryophyta</taxon>
        <taxon>Tracheophyta</taxon>
        <taxon>Spermatophyta</taxon>
        <taxon>Magnoliopsida</taxon>
        <taxon>Liliopsida</taxon>
        <taxon>Poales</taxon>
        <taxon>Poaceae</taxon>
        <taxon>PACMAD clade</taxon>
        <taxon>Arundinoideae</taxon>
        <taxon>Arundineae</taxon>
        <taxon>Arundo</taxon>
    </lineage>
</organism>
<proteinExistence type="predicted"/>
<reference evidence="1" key="1">
    <citation type="submission" date="2014-09" db="EMBL/GenBank/DDBJ databases">
        <authorList>
            <person name="Magalhaes I.L.F."/>
            <person name="Oliveira U."/>
            <person name="Santos F.R."/>
            <person name="Vidigal T.H.D.A."/>
            <person name="Brescovit A.D."/>
            <person name="Santos A.J."/>
        </authorList>
    </citation>
    <scope>NUCLEOTIDE SEQUENCE</scope>
    <source>
        <tissue evidence="1">Shoot tissue taken approximately 20 cm above the soil surface</tissue>
    </source>
</reference>
<accession>A0A0A8Z6G5</accession>
<dbReference type="AlphaFoldDB" id="A0A0A8Z6G5"/>
<reference evidence="1" key="2">
    <citation type="journal article" date="2015" name="Data Brief">
        <title>Shoot transcriptome of the giant reed, Arundo donax.</title>
        <authorList>
            <person name="Barrero R.A."/>
            <person name="Guerrero F.D."/>
            <person name="Moolhuijzen P."/>
            <person name="Goolsby J.A."/>
            <person name="Tidwell J."/>
            <person name="Bellgard S.E."/>
            <person name="Bellgard M.I."/>
        </authorList>
    </citation>
    <scope>NUCLEOTIDE SEQUENCE</scope>
    <source>
        <tissue evidence="1">Shoot tissue taken approximately 20 cm above the soil surface</tissue>
    </source>
</reference>